<dbReference type="SUPFAM" id="SSF56176">
    <property type="entry name" value="FAD-binding/transporter-associated domain-like"/>
    <property type="match status" value="1"/>
</dbReference>
<dbReference type="GO" id="GO:0016491">
    <property type="term" value="F:oxidoreductase activity"/>
    <property type="evidence" value="ECO:0007669"/>
    <property type="project" value="UniProtKB-KW"/>
</dbReference>
<dbReference type="InterPro" id="IPR050416">
    <property type="entry name" value="FAD-linked_Oxidoreductase"/>
</dbReference>
<dbReference type="PROSITE" id="PS51387">
    <property type="entry name" value="FAD_PCMH"/>
    <property type="match status" value="1"/>
</dbReference>
<accession>A0A9W8Y1W3</accession>
<keyword evidence="7" id="KW-1185">Reference proteome</keyword>
<gene>
    <name evidence="6" type="ORF">N0V83_009706</name>
</gene>
<proteinExistence type="inferred from homology"/>
<comment type="caution">
    <text evidence="6">The sequence shown here is derived from an EMBL/GenBank/DDBJ whole genome shotgun (WGS) entry which is preliminary data.</text>
</comment>
<dbReference type="InterPro" id="IPR036318">
    <property type="entry name" value="FAD-bd_PCMH-like_sf"/>
</dbReference>
<reference evidence="6" key="1">
    <citation type="submission" date="2022-10" db="EMBL/GenBank/DDBJ databases">
        <title>Tapping the CABI collections for fungal endophytes: first genome assemblies for Collariella, Neodidymelliopsis, Ascochyta clinopodiicola, Didymella pomorum, Didymosphaeria variabile, Neocosmospora piperis and Neocucurbitaria cava.</title>
        <authorList>
            <person name="Hill R."/>
        </authorList>
    </citation>
    <scope>NUCLEOTIDE SEQUENCE</scope>
    <source>
        <strain evidence="6">IMI 356814</strain>
    </source>
</reference>
<evidence type="ECO:0000256" key="3">
    <source>
        <dbReference type="ARBA" id="ARBA00022827"/>
    </source>
</evidence>
<dbReference type="PANTHER" id="PTHR42973">
    <property type="entry name" value="BINDING OXIDOREDUCTASE, PUTATIVE (AFU_ORTHOLOGUE AFUA_1G17690)-RELATED"/>
    <property type="match status" value="1"/>
</dbReference>
<dbReference type="Pfam" id="PF01565">
    <property type="entry name" value="FAD_binding_4"/>
    <property type="match status" value="1"/>
</dbReference>
<dbReference type="InterPro" id="IPR016166">
    <property type="entry name" value="FAD-bd_PCMH"/>
</dbReference>
<dbReference type="GO" id="GO:0071949">
    <property type="term" value="F:FAD binding"/>
    <property type="evidence" value="ECO:0007669"/>
    <property type="project" value="InterPro"/>
</dbReference>
<evidence type="ECO:0000256" key="1">
    <source>
        <dbReference type="ARBA" id="ARBA00005466"/>
    </source>
</evidence>
<keyword evidence="2" id="KW-0285">Flavoprotein</keyword>
<dbReference type="EMBL" id="JAPEUY010000019">
    <property type="protein sequence ID" value="KAJ4363413.1"/>
    <property type="molecule type" value="Genomic_DNA"/>
</dbReference>
<dbReference type="InterPro" id="IPR016169">
    <property type="entry name" value="FAD-bd_PCMH_sub2"/>
</dbReference>
<keyword evidence="4" id="KW-0560">Oxidoreductase</keyword>
<dbReference type="Proteomes" id="UP001140560">
    <property type="component" value="Unassembled WGS sequence"/>
</dbReference>
<comment type="similarity">
    <text evidence="1">Belongs to the oxygen-dependent FAD-linked oxidoreductase family.</text>
</comment>
<evidence type="ECO:0000256" key="4">
    <source>
        <dbReference type="ARBA" id="ARBA00023002"/>
    </source>
</evidence>
<evidence type="ECO:0000256" key="2">
    <source>
        <dbReference type="ARBA" id="ARBA00022630"/>
    </source>
</evidence>
<feature type="domain" description="FAD-binding PCMH-type" evidence="5">
    <location>
        <begin position="36"/>
        <end position="211"/>
    </location>
</feature>
<dbReference type="AlphaFoldDB" id="A0A9W8Y1W3"/>
<evidence type="ECO:0000259" key="5">
    <source>
        <dbReference type="PROSITE" id="PS51387"/>
    </source>
</evidence>
<keyword evidence="3" id="KW-0274">FAD</keyword>
<dbReference type="Gene3D" id="3.30.465.10">
    <property type="match status" value="1"/>
</dbReference>
<protein>
    <recommendedName>
        <fullName evidence="5">FAD-binding PCMH-type domain-containing protein</fullName>
    </recommendedName>
</protein>
<sequence>MDIDTTLSPVLPGKILFPNSEHYDTSNNSYFTLFENDLRPAAIAQPTKNAEVHTLLKILKPLAEKHQIQVAVRGTGHTPIAGSANTADGVTIDLRGLKGIRLSEDKSLVEIGVGETWGSVYEELEKHGLTTAGGRVGRVGVGGLVLGGGLSLYSTRRGFACDSVTEFEVVLASGEVVRASQDENAGLWRALKGGLNNFGIVTSFKMRTFASGDIWGGIAYYMPDTFGDLVKATVDFVDNESDEDTHIMSSAGYGFGHQVVTCCMYQTKGVENAASLQRFTSLPSQIKEHGSLRSSTHIDFCNELSKFTKDGVRSFYATLTIRPDVSLMLAVHQAWQGTLDSLKDAEGFIFSLGFFPLTKALLQNSQDAGGNAIDIDPNDGPLLIVLINPTWDSPSDDERIYAGVESLLGKCRAIASAKELLHRYIFTNYAYFKDDVFRGYSDSSLAVLRKTSKEFDSHGFFQNVVSGGFKLCTSG</sequence>
<dbReference type="PANTHER" id="PTHR42973:SF22">
    <property type="entry name" value="FAD-BINDING PCMH-TYPE DOMAIN-CONTAINING PROTEIN-RELATED"/>
    <property type="match status" value="1"/>
</dbReference>
<dbReference type="InterPro" id="IPR006094">
    <property type="entry name" value="Oxid_FAD_bind_N"/>
</dbReference>
<evidence type="ECO:0000313" key="6">
    <source>
        <dbReference type="EMBL" id="KAJ4363413.1"/>
    </source>
</evidence>
<name>A0A9W8Y1W3_9PLEO</name>
<evidence type="ECO:0000313" key="7">
    <source>
        <dbReference type="Proteomes" id="UP001140560"/>
    </source>
</evidence>
<organism evidence="6 7">
    <name type="scientific">Neocucurbitaria cava</name>
    <dbReference type="NCBI Taxonomy" id="798079"/>
    <lineage>
        <taxon>Eukaryota</taxon>
        <taxon>Fungi</taxon>
        <taxon>Dikarya</taxon>
        <taxon>Ascomycota</taxon>
        <taxon>Pezizomycotina</taxon>
        <taxon>Dothideomycetes</taxon>
        <taxon>Pleosporomycetidae</taxon>
        <taxon>Pleosporales</taxon>
        <taxon>Pleosporineae</taxon>
        <taxon>Cucurbitariaceae</taxon>
        <taxon>Neocucurbitaria</taxon>
    </lineage>
</organism>
<dbReference type="OrthoDB" id="2151789at2759"/>